<dbReference type="Proteomes" id="UP001595699">
    <property type="component" value="Unassembled WGS sequence"/>
</dbReference>
<keyword evidence="1" id="KW-0812">Transmembrane</keyword>
<keyword evidence="3" id="KW-1185">Reference proteome</keyword>
<feature type="transmembrane region" description="Helical" evidence="1">
    <location>
        <begin position="256"/>
        <end position="276"/>
    </location>
</feature>
<organism evidence="2 3">
    <name type="scientific">Tenggerimyces flavus</name>
    <dbReference type="NCBI Taxonomy" id="1708749"/>
    <lineage>
        <taxon>Bacteria</taxon>
        <taxon>Bacillati</taxon>
        <taxon>Actinomycetota</taxon>
        <taxon>Actinomycetes</taxon>
        <taxon>Propionibacteriales</taxon>
        <taxon>Nocardioidaceae</taxon>
        <taxon>Tenggerimyces</taxon>
    </lineage>
</organism>
<name>A0ABV7YNQ4_9ACTN</name>
<protein>
    <submittedName>
        <fullName evidence="2">Uncharacterized protein</fullName>
    </submittedName>
</protein>
<evidence type="ECO:0000313" key="2">
    <source>
        <dbReference type="EMBL" id="MFC3766697.1"/>
    </source>
</evidence>
<evidence type="ECO:0000256" key="1">
    <source>
        <dbReference type="SAM" id="Phobius"/>
    </source>
</evidence>
<reference evidence="3" key="1">
    <citation type="journal article" date="2019" name="Int. J. Syst. Evol. Microbiol.">
        <title>The Global Catalogue of Microorganisms (GCM) 10K type strain sequencing project: providing services to taxonomists for standard genome sequencing and annotation.</title>
        <authorList>
            <consortium name="The Broad Institute Genomics Platform"/>
            <consortium name="The Broad Institute Genome Sequencing Center for Infectious Disease"/>
            <person name="Wu L."/>
            <person name="Ma J."/>
        </authorList>
    </citation>
    <scope>NUCLEOTIDE SEQUENCE [LARGE SCALE GENOMIC DNA]</scope>
    <source>
        <strain evidence="3">CGMCC 4.7241</strain>
    </source>
</reference>
<keyword evidence="1" id="KW-1133">Transmembrane helix</keyword>
<feature type="transmembrane region" description="Helical" evidence="1">
    <location>
        <begin position="55"/>
        <end position="74"/>
    </location>
</feature>
<dbReference type="RefSeq" id="WP_205118311.1">
    <property type="nucleotide sequence ID" value="NZ_JAFBCM010000001.1"/>
</dbReference>
<sequence length="394" mass="41714">MIVAHGVGGRDDLPLPLDLVLQGAAVALLVSFLVLGVAWKQPRFQPTTPAATRDLPVLQGLTLAATMLLAGVAVLGPDERTNPVPYVVYVLFWVGMPLLSALFGPVWRYANPLRLLHRLLCQLPGLHSRQRLRPLPEWLGYWPAAASLTAFTWLELAAPNGSSPRVLAVFFAAYTVIHLGAALVYGEGWFERGDGFEVYSTLLGALSPFGRRNPFVGLASVPIRPGLIAVIAVLLGSTAFDAFSGSTAWIRLTESLPVLTTVGLLGTISLVALTYLAATGPVGIAAEVAPTLLPIVVGYLVAHYYSMLVLEGQRAFLFLAGRSDVEPSTALIGPTTVAAVQVIAVLVGHVLGVIAAHDRALSLLPDERKLSGQAPLLLLMVAFTTGGLTLLFAT</sequence>
<feature type="transmembrane region" description="Helical" evidence="1">
    <location>
        <begin position="86"/>
        <end position="110"/>
    </location>
</feature>
<evidence type="ECO:0000313" key="3">
    <source>
        <dbReference type="Proteomes" id="UP001595699"/>
    </source>
</evidence>
<feature type="transmembrane region" description="Helical" evidence="1">
    <location>
        <begin position="166"/>
        <end position="185"/>
    </location>
</feature>
<accession>A0ABV7YNQ4</accession>
<proteinExistence type="predicted"/>
<keyword evidence="1" id="KW-0472">Membrane</keyword>
<feature type="transmembrane region" description="Helical" evidence="1">
    <location>
        <begin position="330"/>
        <end position="355"/>
    </location>
</feature>
<comment type="caution">
    <text evidence="2">The sequence shown here is derived from an EMBL/GenBank/DDBJ whole genome shotgun (WGS) entry which is preliminary data.</text>
</comment>
<feature type="transmembrane region" description="Helical" evidence="1">
    <location>
        <begin position="20"/>
        <end position="39"/>
    </location>
</feature>
<feature type="transmembrane region" description="Helical" evidence="1">
    <location>
        <begin position="376"/>
        <end position="393"/>
    </location>
</feature>
<feature type="transmembrane region" description="Helical" evidence="1">
    <location>
        <begin position="227"/>
        <end position="250"/>
    </location>
</feature>
<feature type="transmembrane region" description="Helical" evidence="1">
    <location>
        <begin position="288"/>
        <end position="310"/>
    </location>
</feature>
<gene>
    <name evidence="2" type="ORF">ACFOUW_38120</name>
</gene>
<dbReference type="EMBL" id="JBHRZH010000056">
    <property type="protein sequence ID" value="MFC3766697.1"/>
    <property type="molecule type" value="Genomic_DNA"/>
</dbReference>